<keyword evidence="2" id="KW-1185">Reference proteome</keyword>
<dbReference type="RefSeq" id="WP_338548487.1">
    <property type="nucleotide sequence ID" value="NZ_CP146069.1"/>
</dbReference>
<sequence length="100" mass="10782">MSRMIFLPFVGLVLLTAVLAFLLGGRMASTTETEVIERVARLYVGEVGADADRTDCRAVPAQSDGLWLVITCAPADSAGFEYFIDRFGRIADRKPVGGEA</sequence>
<name>A0ABZ2HEG8_9RHOB</name>
<dbReference type="Proteomes" id="UP001364156">
    <property type="component" value="Chromosome"/>
</dbReference>
<accession>A0ABZ2HEG8</accession>
<proteinExistence type="predicted"/>
<reference evidence="1 2" key="1">
    <citation type="submission" date="2023-10" db="EMBL/GenBank/DDBJ databases">
        <title>Roseovarius strain S88 nov., isolated from a marine algae.</title>
        <authorList>
            <person name="Lee M.W."/>
            <person name="Lee J.K."/>
            <person name="Kim J.M."/>
            <person name="Choi D.G."/>
            <person name="Baek J.H."/>
            <person name="Bayburt H."/>
            <person name="Jung J.J."/>
            <person name="Han D.M."/>
            <person name="Jeon C.O."/>
        </authorList>
    </citation>
    <scope>NUCLEOTIDE SEQUENCE [LARGE SCALE GENOMIC DNA]</scope>
    <source>
        <strain evidence="1 2">S88</strain>
    </source>
</reference>
<evidence type="ECO:0000313" key="1">
    <source>
        <dbReference type="EMBL" id="WWR45562.1"/>
    </source>
</evidence>
<organism evidence="1 2">
    <name type="scientific">Roseovarius phycicola</name>
    <dbReference type="NCBI Taxonomy" id="3080976"/>
    <lineage>
        <taxon>Bacteria</taxon>
        <taxon>Pseudomonadati</taxon>
        <taxon>Pseudomonadota</taxon>
        <taxon>Alphaproteobacteria</taxon>
        <taxon>Rhodobacterales</taxon>
        <taxon>Roseobacteraceae</taxon>
        <taxon>Roseovarius</taxon>
    </lineage>
</organism>
<protein>
    <submittedName>
        <fullName evidence="1">Uncharacterized protein</fullName>
    </submittedName>
</protein>
<gene>
    <name evidence="1" type="ORF">RZ517_12240</name>
</gene>
<dbReference type="EMBL" id="CP146069">
    <property type="protein sequence ID" value="WWR45562.1"/>
    <property type="molecule type" value="Genomic_DNA"/>
</dbReference>
<evidence type="ECO:0000313" key="2">
    <source>
        <dbReference type="Proteomes" id="UP001364156"/>
    </source>
</evidence>